<proteinExistence type="predicted"/>
<dbReference type="Proteomes" id="UP000228934">
    <property type="component" value="Unassembled WGS sequence"/>
</dbReference>
<accession>A0A2G9RFF2</accession>
<dbReference type="PANTHER" id="PTHR46532:SF13">
    <property type="entry name" value="CYTOPLASMIC DYNEIN 1 HEAVY CHAIN 1"/>
    <property type="match status" value="1"/>
</dbReference>
<name>A0A2G9RFF2_AQUCT</name>
<protein>
    <recommendedName>
        <fullName evidence="1">Dynein heavy chain tail domain-containing protein</fullName>
    </recommendedName>
</protein>
<dbReference type="InterPro" id="IPR026983">
    <property type="entry name" value="DHC"/>
</dbReference>
<sequence>ENYIFGKLDTFCKRLQKISDMSNVLESLADLQNIRIEGIEKINIRYQTIVSNTKSKTYDVLDHRKQEFDKDYVEFKNQIEGLYQSLQAFVDSWFEKPLTTEQMVNLLLKFERIGKNHLDFGEKYMVVLQRYSRDLEMVRKLYQKHKDSPPTPRNVPPITGKIMWARQLYRKIDQPMRFLKTKIELLQGQEMKKIIRSYNNIASVLVEFELLYYRGWCKCAELAKTGLHASLLVRHPETKVFNIQFL</sequence>
<dbReference type="Pfam" id="PF08385">
    <property type="entry name" value="DHC_N1"/>
    <property type="match status" value="1"/>
</dbReference>
<dbReference type="EMBL" id="KV941783">
    <property type="protein sequence ID" value="PIO26597.1"/>
    <property type="molecule type" value="Genomic_DNA"/>
</dbReference>
<dbReference type="InterPro" id="IPR013594">
    <property type="entry name" value="Dynein_heavy_tail"/>
</dbReference>
<dbReference type="GO" id="GO:0005858">
    <property type="term" value="C:axonemal dynein complex"/>
    <property type="evidence" value="ECO:0007669"/>
    <property type="project" value="TreeGrafter"/>
</dbReference>
<feature type="domain" description="Dynein heavy chain tail" evidence="1">
    <location>
        <begin position="1"/>
        <end position="245"/>
    </location>
</feature>
<dbReference type="OrthoDB" id="286107at2759"/>
<dbReference type="AlphaFoldDB" id="A0A2G9RFF2"/>
<evidence type="ECO:0000259" key="1">
    <source>
        <dbReference type="Pfam" id="PF08385"/>
    </source>
</evidence>
<gene>
    <name evidence="2" type="ORF">AB205_0150230</name>
</gene>
<reference evidence="3" key="1">
    <citation type="journal article" date="2017" name="Nat. Commun.">
        <title>The North American bullfrog draft genome provides insight into hormonal regulation of long noncoding RNA.</title>
        <authorList>
            <person name="Hammond S.A."/>
            <person name="Warren R.L."/>
            <person name="Vandervalk B.P."/>
            <person name="Kucuk E."/>
            <person name="Khan H."/>
            <person name="Gibb E.A."/>
            <person name="Pandoh P."/>
            <person name="Kirk H."/>
            <person name="Zhao Y."/>
            <person name="Jones M."/>
            <person name="Mungall A.J."/>
            <person name="Coope R."/>
            <person name="Pleasance S."/>
            <person name="Moore R.A."/>
            <person name="Holt R.A."/>
            <person name="Round J.M."/>
            <person name="Ohora S."/>
            <person name="Walle B.V."/>
            <person name="Veldhoen N."/>
            <person name="Helbing C.C."/>
            <person name="Birol I."/>
        </authorList>
    </citation>
    <scope>NUCLEOTIDE SEQUENCE [LARGE SCALE GENOMIC DNA]</scope>
</reference>
<dbReference type="PANTHER" id="PTHR46532">
    <property type="entry name" value="MALE FERTILITY FACTOR KL5"/>
    <property type="match status" value="1"/>
</dbReference>
<dbReference type="GO" id="GO:0045505">
    <property type="term" value="F:dynein intermediate chain binding"/>
    <property type="evidence" value="ECO:0007669"/>
    <property type="project" value="InterPro"/>
</dbReference>
<dbReference type="GO" id="GO:0051959">
    <property type="term" value="F:dynein light intermediate chain binding"/>
    <property type="evidence" value="ECO:0007669"/>
    <property type="project" value="InterPro"/>
</dbReference>
<keyword evidence="3" id="KW-1185">Reference proteome</keyword>
<dbReference type="GO" id="GO:0007018">
    <property type="term" value="P:microtubule-based movement"/>
    <property type="evidence" value="ECO:0007669"/>
    <property type="project" value="InterPro"/>
</dbReference>
<feature type="non-terminal residue" evidence="2">
    <location>
        <position position="1"/>
    </location>
</feature>
<evidence type="ECO:0000313" key="3">
    <source>
        <dbReference type="Proteomes" id="UP000228934"/>
    </source>
</evidence>
<evidence type="ECO:0000313" key="2">
    <source>
        <dbReference type="EMBL" id="PIO26597.1"/>
    </source>
</evidence>
<organism evidence="2 3">
    <name type="scientific">Aquarana catesbeiana</name>
    <name type="common">American bullfrog</name>
    <name type="synonym">Rana catesbeiana</name>
    <dbReference type="NCBI Taxonomy" id="8400"/>
    <lineage>
        <taxon>Eukaryota</taxon>
        <taxon>Metazoa</taxon>
        <taxon>Chordata</taxon>
        <taxon>Craniata</taxon>
        <taxon>Vertebrata</taxon>
        <taxon>Euteleostomi</taxon>
        <taxon>Amphibia</taxon>
        <taxon>Batrachia</taxon>
        <taxon>Anura</taxon>
        <taxon>Neobatrachia</taxon>
        <taxon>Ranoidea</taxon>
        <taxon>Ranidae</taxon>
        <taxon>Aquarana</taxon>
    </lineage>
</organism>